<sequence>MKIDVKAIPLALALGLMACVVPALAFVQYGSGTMDTRNHNGATDGFIKMPDGRDVYTFGFTNISGLIHYNNLSTAVRSGRAKNHAEFPAPTLDFKEGHNEYLSLSTLGMAMRPDLFDPHTIHFHGYPNATPVFDGEPMASISVNQGADFTYFYRLNDPGTYIYHCHREAPEHMEMGMLGNLVVRPLQDDNRVGLVCADGRAAAGAGSYAGFAYNDGDCSTGYDKDILIQFADIDPAFHDADSFAQKLPFADFVARYSVLNGRGYPDTVDTAPITNNASAFSGLLGNYDAQRIHALMTINRPGGERVLIIRLSNLSIQNFATIEIPGLPVQVIGKDAKFLRRPNGKDLRYYTSSVLIGPGESAELRIDTTGVAAGTYYLYSRNLDELHADQMDRSGAMTEIRIN</sequence>
<dbReference type="PANTHER" id="PTHR11709:SF394">
    <property type="entry name" value="FI03373P-RELATED"/>
    <property type="match status" value="1"/>
</dbReference>
<keyword evidence="1" id="KW-0479">Metal-binding</keyword>
<dbReference type="GO" id="GO:0016491">
    <property type="term" value="F:oxidoreductase activity"/>
    <property type="evidence" value="ECO:0007669"/>
    <property type="project" value="UniProtKB-KW"/>
</dbReference>
<dbReference type="InterPro" id="IPR011707">
    <property type="entry name" value="Cu-oxidase-like_N"/>
</dbReference>
<evidence type="ECO:0000313" key="6">
    <source>
        <dbReference type="EMBL" id="KAB0664410.1"/>
    </source>
</evidence>
<dbReference type="RefSeq" id="WP_151128942.1">
    <property type="nucleotide sequence ID" value="NZ_VZQZ01000008.1"/>
</dbReference>
<keyword evidence="4" id="KW-0732">Signal</keyword>
<feature type="domain" description="Plastocyanin-like" evidence="5">
    <location>
        <begin position="86"/>
        <end position="186"/>
    </location>
</feature>
<dbReference type="AlphaFoldDB" id="A0A7J4ZNJ7"/>
<feature type="chain" id="PRO_5029503728" evidence="4">
    <location>
        <begin position="26"/>
        <end position="403"/>
    </location>
</feature>
<dbReference type="InterPro" id="IPR008972">
    <property type="entry name" value="Cupredoxin"/>
</dbReference>
<accession>A0A7J4ZNJ7</accession>
<dbReference type="EMBL" id="VZQZ01000008">
    <property type="protein sequence ID" value="KAB0664410.1"/>
    <property type="molecule type" value="Genomic_DNA"/>
</dbReference>
<keyword evidence="3" id="KW-0186">Copper</keyword>
<dbReference type="SUPFAM" id="SSF49503">
    <property type="entry name" value="Cupredoxins"/>
    <property type="match status" value="2"/>
</dbReference>
<evidence type="ECO:0000256" key="1">
    <source>
        <dbReference type="ARBA" id="ARBA00022723"/>
    </source>
</evidence>
<keyword evidence="2" id="KW-0560">Oxidoreductase</keyword>
<dbReference type="InterPro" id="IPR045087">
    <property type="entry name" value="Cu-oxidase_fam"/>
</dbReference>
<dbReference type="GO" id="GO:0005507">
    <property type="term" value="F:copper ion binding"/>
    <property type="evidence" value="ECO:0007669"/>
    <property type="project" value="InterPro"/>
</dbReference>
<dbReference type="Proteomes" id="UP000420562">
    <property type="component" value="Unassembled WGS sequence"/>
</dbReference>
<protein>
    <submittedName>
        <fullName evidence="6">Multicopper oxidase domain-containing protein</fullName>
    </submittedName>
</protein>
<feature type="signal peptide" evidence="4">
    <location>
        <begin position="1"/>
        <end position="25"/>
    </location>
</feature>
<comment type="caution">
    <text evidence="6">The sequence shown here is derived from an EMBL/GenBank/DDBJ whole genome shotgun (WGS) entry which is preliminary data.</text>
</comment>
<evidence type="ECO:0000256" key="4">
    <source>
        <dbReference type="SAM" id="SignalP"/>
    </source>
</evidence>
<dbReference type="Pfam" id="PF07732">
    <property type="entry name" value="Cu-oxidase_3"/>
    <property type="match status" value="1"/>
</dbReference>
<evidence type="ECO:0000259" key="5">
    <source>
        <dbReference type="Pfam" id="PF07732"/>
    </source>
</evidence>
<proteinExistence type="predicted"/>
<keyword evidence="7" id="KW-1185">Reference proteome</keyword>
<evidence type="ECO:0000256" key="3">
    <source>
        <dbReference type="ARBA" id="ARBA00023008"/>
    </source>
</evidence>
<dbReference type="PROSITE" id="PS51257">
    <property type="entry name" value="PROKAR_LIPOPROTEIN"/>
    <property type="match status" value="1"/>
</dbReference>
<evidence type="ECO:0000313" key="7">
    <source>
        <dbReference type="Proteomes" id="UP000420562"/>
    </source>
</evidence>
<dbReference type="PANTHER" id="PTHR11709">
    <property type="entry name" value="MULTI-COPPER OXIDASE"/>
    <property type="match status" value="1"/>
</dbReference>
<organism evidence="6 7">
    <name type="scientific">Oryzomonas japonica</name>
    <dbReference type="NCBI Taxonomy" id="2603858"/>
    <lineage>
        <taxon>Bacteria</taxon>
        <taxon>Pseudomonadati</taxon>
        <taxon>Thermodesulfobacteriota</taxon>
        <taxon>Desulfuromonadia</taxon>
        <taxon>Geobacterales</taxon>
        <taxon>Geobacteraceae</taxon>
        <taxon>Oryzomonas</taxon>
    </lineage>
</organism>
<reference evidence="6 7" key="1">
    <citation type="submission" date="2019-09" db="EMBL/GenBank/DDBJ databases">
        <title>Geobacter sp. Red96, a novel strain isolated from paddy soil.</title>
        <authorList>
            <person name="Xu Z."/>
            <person name="Masuda Y."/>
            <person name="Itoh H."/>
            <person name="Senoo K."/>
        </authorList>
    </citation>
    <scope>NUCLEOTIDE SEQUENCE [LARGE SCALE GENOMIC DNA]</scope>
    <source>
        <strain evidence="6 7">Red96</strain>
    </source>
</reference>
<evidence type="ECO:0000256" key="2">
    <source>
        <dbReference type="ARBA" id="ARBA00023002"/>
    </source>
</evidence>
<dbReference type="Gene3D" id="2.60.40.420">
    <property type="entry name" value="Cupredoxins - blue copper proteins"/>
    <property type="match status" value="1"/>
</dbReference>
<name>A0A7J4ZNJ7_9BACT</name>
<gene>
    <name evidence="6" type="ORF">F6V25_12780</name>
</gene>